<keyword evidence="2" id="KW-1185">Reference proteome</keyword>
<dbReference type="EMBL" id="CM047582">
    <property type="protein sequence ID" value="KAI9915863.1"/>
    <property type="molecule type" value="Genomic_DNA"/>
</dbReference>
<gene>
    <name evidence="1" type="ORF">PsorP6_006963</name>
</gene>
<name>A0ACC0WAL1_9STRA</name>
<evidence type="ECO:0000313" key="2">
    <source>
        <dbReference type="Proteomes" id="UP001163321"/>
    </source>
</evidence>
<organism evidence="1 2">
    <name type="scientific">Peronosclerospora sorghi</name>
    <dbReference type="NCBI Taxonomy" id="230839"/>
    <lineage>
        <taxon>Eukaryota</taxon>
        <taxon>Sar</taxon>
        <taxon>Stramenopiles</taxon>
        <taxon>Oomycota</taxon>
        <taxon>Peronosporomycetes</taxon>
        <taxon>Peronosporales</taxon>
        <taxon>Peronosporaceae</taxon>
        <taxon>Peronosclerospora</taxon>
    </lineage>
</organism>
<proteinExistence type="predicted"/>
<evidence type="ECO:0000313" key="1">
    <source>
        <dbReference type="EMBL" id="KAI9915863.1"/>
    </source>
</evidence>
<sequence length="113" mass="13044">MLQQTNDQIYELQVTIENLNADLKLADRKTARSTIHCREDDHQETKRRKRIISLDRENLDKTEKLLGQMTADNDILREKIASEMEGNINESSVPSCSAHDTFTQVLIQVRCSQ</sequence>
<protein>
    <submittedName>
        <fullName evidence="1">Uncharacterized protein</fullName>
    </submittedName>
</protein>
<comment type="caution">
    <text evidence="1">The sequence shown here is derived from an EMBL/GenBank/DDBJ whole genome shotgun (WGS) entry which is preliminary data.</text>
</comment>
<accession>A0ACC0WAL1</accession>
<reference evidence="1 2" key="1">
    <citation type="journal article" date="2022" name="bioRxiv">
        <title>The genome of the oomycete Peronosclerospora sorghi, a cosmopolitan pathogen of maize and sorghum, is inflated with dispersed pseudogenes.</title>
        <authorList>
            <person name="Fletcher K."/>
            <person name="Martin F."/>
            <person name="Isakeit T."/>
            <person name="Cavanaugh K."/>
            <person name="Magill C."/>
            <person name="Michelmore R."/>
        </authorList>
    </citation>
    <scope>NUCLEOTIDE SEQUENCE [LARGE SCALE GENOMIC DNA]</scope>
    <source>
        <strain evidence="1">P6</strain>
    </source>
</reference>
<dbReference type="Proteomes" id="UP001163321">
    <property type="component" value="Chromosome 3"/>
</dbReference>